<evidence type="ECO:0000313" key="2">
    <source>
        <dbReference type="EMBL" id="RZB43809.1"/>
    </source>
</evidence>
<feature type="chain" id="PRO_5019391916" description="Pectinesterase inhibitor domain-containing protein" evidence="1">
    <location>
        <begin position="36"/>
        <end position="155"/>
    </location>
</feature>
<reference evidence="2 3" key="1">
    <citation type="submission" date="2018-09" db="EMBL/GenBank/DDBJ databases">
        <title>A high-quality reference genome of wild soybean provides a powerful tool to mine soybean genomes.</title>
        <authorList>
            <person name="Xie M."/>
            <person name="Chung C.Y.L."/>
            <person name="Li M.-W."/>
            <person name="Wong F.-L."/>
            <person name="Chan T.-F."/>
            <person name="Lam H.-M."/>
        </authorList>
    </citation>
    <scope>NUCLEOTIDE SEQUENCE [LARGE SCALE GENOMIC DNA]</scope>
    <source>
        <strain evidence="3">cv. W05</strain>
        <tissue evidence="2">Hypocotyl of etiolated seedlings</tissue>
    </source>
</reference>
<gene>
    <name evidence="2" type="ORF">D0Y65_054047</name>
</gene>
<dbReference type="Proteomes" id="UP000289340">
    <property type="component" value="Chromosome 20"/>
</dbReference>
<name>A0A445F4S4_GLYSO</name>
<keyword evidence="1" id="KW-0732">Signal</keyword>
<keyword evidence="3" id="KW-1185">Reference proteome</keyword>
<evidence type="ECO:0008006" key="4">
    <source>
        <dbReference type="Google" id="ProtNLM"/>
    </source>
</evidence>
<protein>
    <recommendedName>
        <fullName evidence="4">Pectinesterase inhibitor domain-containing protein</fullName>
    </recommendedName>
</protein>
<proteinExistence type="predicted"/>
<organism evidence="2 3">
    <name type="scientific">Glycine soja</name>
    <name type="common">Wild soybean</name>
    <dbReference type="NCBI Taxonomy" id="3848"/>
    <lineage>
        <taxon>Eukaryota</taxon>
        <taxon>Viridiplantae</taxon>
        <taxon>Streptophyta</taxon>
        <taxon>Embryophyta</taxon>
        <taxon>Tracheophyta</taxon>
        <taxon>Spermatophyta</taxon>
        <taxon>Magnoliopsida</taxon>
        <taxon>eudicotyledons</taxon>
        <taxon>Gunneridae</taxon>
        <taxon>Pentapetalae</taxon>
        <taxon>rosids</taxon>
        <taxon>fabids</taxon>
        <taxon>Fabales</taxon>
        <taxon>Fabaceae</taxon>
        <taxon>Papilionoideae</taxon>
        <taxon>50 kb inversion clade</taxon>
        <taxon>NPAAA clade</taxon>
        <taxon>indigoferoid/millettioid clade</taxon>
        <taxon>Phaseoleae</taxon>
        <taxon>Glycine</taxon>
        <taxon>Glycine subgen. Soja</taxon>
    </lineage>
</organism>
<feature type="signal peptide" evidence="1">
    <location>
        <begin position="1"/>
        <end position="35"/>
    </location>
</feature>
<dbReference type="AlphaFoldDB" id="A0A445F4S4"/>
<evidence type="ECO:0000313" key="3">
    <source>
        <dbReference type="Proteomes" id="UP000289340"/>
    </source>
</evidence>
<dbReference type="EMBL" id="QZWG01000020">
    <property type="protein sequence ID" value="RZB43809.1"/>
    <property type="molecule type" value="Genomic_DNA"/>
</dbReference>
<sequence>MPFIHNFRMAAPAIVSKTLVLFLILHAILMSLATSQPNFVKHYCFDQNGNYTANSTFQANLNALLYPTSLPTLKSTMASTISQMAKTLTKSTLLGCVEEILSQKLAVVASTIQESFSHNFSKPEGGNWVAVLIVSMRTTGANISLKSTRTVVNIL</sequence>
<comment type="caution">
    <text evidence="2">The sequence shown here is derived from an EMBL/GenBank/DDBJ whole genome shotgun (WGS) entry which is preliminary data.</text>
</comment>
<accession>A0A445F4S4</accession>
<evidence type="ECO:0000256" key="1">
    <source>
        <dbReference type="SAM" id="SignalP"/>
    </source>
</evidence>